<evidence type="ECO:0000313" key="1">
    <source>
        <dbReference type="EMBL" id="MBA2227080.1"/>
    </source>
</evidence>
<organism evidence="1 2">
    <name type="scientific">Thermogemmata fonticola</name>
    <dbReference type="NCBI Taxonomy" id="2755323"/>
    <lineage>
        <taxon>Bacteria</taxon>
        <taxon>Pseudomonadati</taxon>
        <taxon>Planctomycetota</taxon>
        <taxon>Planctomycetia</taxon>
        <taxon>Gemmatales</taxon>
        <taxon>Gemmataceae</taxon>
        <taxon>Thermogemmata</taxon>
    </lineage>
</organism>
<dbReference type="Proteomes" id="UP000542342">
    <property type="component" value="Unassembled WGS sequence"/>
</dbReference>
<keyword evidence="2" id="KW-1185">Reference proteome</keyword>
<comment type="caution">
    <text evidence="1">The sequence shown here is derived from an EMBL/GenBank/DDBJ whole genome shotgun (WGS) entry which is preliminary data.</text>
</comment>
<dbReference type="AlphaFoldDB" id="A0A7V8VFR4"/>
<gene>
    <name evidence="1" type="ORF">H0921_13025</name>
</gene>
<name>A0A7V8VFR4_9BACT</name>
<accession>A0A7V8VFR4</accession>
<proteinExistence type="predicted"/>
<sequence>MTQGPYGIIGRLALWWYSKGDEDKPIPRNFDPNQPMPGLRIGDGIDRDNKMWYDRTLNAAPKVLMVAGFVLLGMVVPGPEDVFIGWSVSRGYTVVKSGTQFIIKIKGENRVLSETEVMRLIGQYREWVGRVRELEVEKLSGGKVTPHLVRKTRWGSVQIDVEVPGTAYISVGGPAKAADLAGLGFHLKKLKAAADEQNVRAMMYSKRALLKPWLI</sequence>
<reference evidence="1 2" key="1">
    <citation type="submission" date="2020-07" db="EMBL/GenBank/DDBJ databases">
        <title>Thermogemmata thermophila gen. nov., sp. nov., a novel moderate thermophilic planctomycete from a Kamchatka hot spring.</title>
        <authorList>
            <person name="Elcheninov A.G."/>
            <person name="Podosokorskaya O.A."/>
            <person name="Kovaleva O.L."/>
            <person name="Novikov A."/>
            <person name="Bonch-Osmolovskaya E.A."/>
            <person name="Toshchakov S.V."/>
            <person name="Kublanov I.V."/>
        </authorList>
    </citation>
    <scope>NUCLEOTIDE SEQUENCE [LARGE SCALE GENOMIC DNA]</scope>
    <source>
        <strain evidence="1 2">2918</strain>
    </source>
</reference>
<protein>
    <submittedName>
        <fullName evidence="1">Uncharacterized protein</fullName>
    </submittedName>
</protein>
<dbReference type="RefSeq" id="WP_194538828.1">
    <property type="nucleotide sequence ID" value="NZ_JACEFB010000010.1"/>
</dbReference>
<evidence type="ECO:0000313" key="2">
    <source>
        <dbReference type="Proteomes" id="UP000542342"/>
    </source>
</evidence>
<dbReference type="EMBL" id="JACEFB010000010">
    <property type="protein sequence ID" value="MBA2227080.1"/>
    <property type="molecule type" value="Genomic_DNA"/>
</dbReference>